<name>A0A165ASC6_9APHY</name>
<dbReference type="InParanoid" id="A0A165ASC6"/>
<sequence length="216" mass="23375">MTTEFCIHWCLDRVFNCKARSTLGLDQHILHVTNAALVPEKLSITSDGSGPTSLLLSLVASRSLLSLIIPQATLNINFVPNECIGFQVIGESALSLTGNLVFCGSVMSSSMSREQSSMAIVPPKEHAEEEAKTQNTPPLVIVTKVMKGGTSANMIHPRKRSRMLMLPKTQTHSRTDIPKETFAPASMMTVQVMASEGINYKSGTHIPSAKVLGKRA</sequence>
<gene>
    <name evidence="2" type="ORF">LAESUDRAFT_718600</name>
</gene>
<dbReference type="AlphaFoldDB" id="A0A165ASC6"/>
<dbReference type="InterPro" id="IPR041232">
    <property type="entry name" value="NPL"/>
</dbReference>
<feature type="domain" description="Nucleoplasmin-like" evidence="1">
    <location>
        <begin position="24"/>
        <end position="101"/>
    </location>
</feature>
<organism evidence="2 3">
    <name type="scientific">Laetiporus sulphureus 93-53</name>
    <dbReference type="NCBI Taxonomy" id="1314785"/>
    <lineage>
        <taxon>Eukaryota</taxon>
        <taxon>Fungi</taxon>
        <taxon>Dikarya</taxon>
        <taxon>Basidiomycota</taxon>
        <taxon>Agaricomycotina</taxon>
        <taxon>Agaricomycetes</taxon>
        <taxon>Polyporales</taxon>
        <taxon>Laetiporus</taxon>
    </lineage>
</organism>
<proteinExistence type="predicted"/>
<dbReference type="Pfam" id="PF17800">
    <property type="entry name" value="NPL"/>
    <property type="match status" value="1"/>
</dbReference>
<dbReference type="EMBL" id="KV427779">
    <property type="protein sequence ID" value="KZS99568.1"/>
    <property type="molecule type" value="Genomic_DNA"/>
</dbReference>
<evidence type="ECO:0000313" key="2">
    <source>
        <dbReference type="EMBL" id="KZS99568.1"/>
    </source>
</evidence>
<protein>
    <recommendedName>
        <fullName evidence="1">Nucleoplasmin-like domain-containing protein</fullName>
    </recommendedName>
</protein>
<dbReference type="GeneID" id="63824488"/>
<keyword evidence="3" id="KW-1185">Reference proteome</keyword>
<dbReference type="RefSeq" id="XP_040757309.1">
    <property type="nucleotide sequence ID" value="XM_040907459.1"/>
</dbReference>
<reference evidence="2 3" key="1">
    <citation type="journal article" date="2016" name="Mol. Biol. Evol.">
        <title>Comparative Genomics of Early-Diverging Mushroom-Forming Fungi Provides Insights into the Origins of Lignocellulose Decay Capabilities.</title>
        <authorList>
            <person name="Nagy L.G."/>
            <person name="Riley R."/>
            <person name="Tritt A."/>
            <person name="Adam C."/>
            <person name="Daum C."/>
            <person name="Floudas D."/>
            <person name="Sun H."/>
            <person name="Yadav J.S."/>
            <person name="Pangilinan J."/>
            <person name="Larsson K.H."/>
            <person name="Matsuura K."/>
            <person name="Barry K."/>
            <person name="Labutti K."/>
            <person name="Kuo R."/>
            <person name="Ohm R.A."/>
            <person name="Bhattacharya S.S."/>
            <person name="Shirouzu T."/>
            <person name="Yoshinaga Y."/>
            <person name="Martin F.M."/>
            <person name="Grigoriev I.V."/>
            <person name="Hibbett D.S."/>
        </authorList>
    </citation>
    <scope>NUCLEOTIDE SEQUENCE [LARGE SCALE GENOMIC DNA]</scope>
    <source>
        <strain evidence="2 3">93-53</strain>
    </source>
</reference>
<dbReference type="Proteomes" id="UP000076871">
    <property type="component" value="Unassembled WGS sequence"/>
</dbReference>
<feature type="non-terminal residue" evidence="2">
    <location>
        <position position="216"/>
    </location>
</feature>
<evidence type="ECO:0000259" key="1">
    <source>
        <dbReference type="Pfam" id="PF17800"/>
    </source>
</evidence>
<accession>A0A165ASC6</accession>
<evidence type="ECO:0000313" key="3">
    <source>
        <dbReference type="Proteomes" id="UP000076871"/>
    </source>
</evidence>